<evidence type="ECO:0000256" key="1">
    <source>
        <dbReference type="ARBA" id="ARBA00004141"/>
    </source>
</evidence>
<evidence type="ECO:0000256" key="5">
    <source>
        <dbReference type="ARBA" id="ARBA00038359"/>
    </source>
</evidence>
<comment type="subcellular location">
    <subcellularLocation>
        <location evidence="1">Membrane</location>
        <topology evidence="1">Multi-pass membrane protein</topology>
    </subcellularLocation>
</comment>
<dbReference type="InterPro" id="IPR052337">
    <property type="entry name" value="SAT4-like"/>
</dbReference>
<dbReference type="EMBL" id="ML995508">
    <property type="protein sequence ID" value="KAF2137048.1"/>
    <property type="molecule type" value="Genomic_DNA"/>
</dbReference>
<feature type="transmembrane region" description="Helical" evidence="6">
    <location>
        <begin position="157"/>
        <end position="184"/>
    </location>
</feature>
<dbReference type="Proteomes" id="UP000799438">
    <property type="component" value="Unassembled WGS sequence"/>
</dbReference>
<proteinExistence type="inferred from homology"/>
<reference evidence="8" key="1">
    <citation type="journal article" date="2020" name="Stud. Mycol.">
        <title>101 Dothideomycetes genomes: a test case for predicting lifestyles and emergence of pathogens.</title>
        <authorList>
            <person name="Haridas S."/>
            <person name="Albert R."/>
            <person name="Binder M."/>
            <person name="Bloem J."/>
            <person name="Labutti K."/>
            <person name="Salamov A."/>
            <person name="Andreopoulos B."/>
            <person name="Baker S."/>
            <person name="Barry K."/>
            <person name="Bills G."/>
            <person name="Bluhm B."/>
            <person name="Cannon C."/>
            <person name="Castanera R."/>
            <person name="Culley D."/>
            <person name="Daum C."/>
            <person name="Ezra D."/>
            <person name="Gonzalez J."/>
            <person name="Henrissat B."/>
            <person name="Kuo A."/>
            <person name="Liang C."/>
            <person name="Lipzen A."/>
            <person name="Lutzoni F."/>
            <person name="Magnuson J."/>
            <person name="Mondo S."/>
            <person name="Nolan M."/>
            <person name="Ohm R."/>
            <person name="Pangilinan J."/>
            <person name="Park H.-J."/>
            <person name="Ramirez L."/>
            <person name="Alfaro M."/>
            <person name="Sun H."/>
            <person name="Tritt A."/>
            <person name="Yoshinaga Y."/>
            <person name="Zwiers L.-H."/>
            <person name="Turgeon B."/>
            <person name="Goodwin S."/>
            <person name="Spatafora J."/>
            <person name="Crous P."/>
            <person name="Grigoriev I."/>
        </authorList>
    </citation>
    <scope>NUCLEOTIDE SEQUENCE</scope>
    <source>
        <strain evidence="8">CBS 121167</strain>
    </source>
</reference>
<evidence type="ECO:0000256" key="3">
    <source>
        <dbReference type="ARBA" id="ARBA00022989"/>
    </source>
</evidence>
<feature type="domain" description="Rhodopsin" evidence="7">
    <location>
        <begin position="28"/>
        <end position="260"/>
    </location>
</feature>
<evidence type="ECO:0000313" key="9">
    <source>
        <dbReference type="Proteomes" id="UP000799438"/>
    </source>
</evidence>
<accession>A0A6A6B0G8</accession>
<feature type="transmembrane region" description="Helical" evidence="6">
    <location>
        <begin position="12"/>
        <end position="28"/>
    </location>
</feature>
<dbReference type="AlphaFoldDB" id="A0A6A6B0G8"/>
<dbReference type="PANTHER" id="PTHR33048:SF47">
    <property type="entry name" value="INTEGRAL MEMBRANE PROTEIN-RELATED"/>
    <property type="match status" value="1"/>
</dbReference>
<dbReference type="GeneID" id="54293759"/>
<gene>
    <name evidence="8" type="ORF">K452DRAFT_216923</name>
</gene>
<keyword evidence="9" id="KW-1185">Reference proteome</keyword>
<sequence length="284" mass="32492">MGIDEDLSPLCWGVTVPFVLLTVASFLLRVYSRAFIVRCFGMDDWLATIAFVSWPFQHTNAPLTNNFSDCLDRPMLYMLVYLFVEEFYYFALQLFIKLSFLFFFRRIWTSRTVGRLIIGVMVLVCFQITGTFIFYALQCIPIQAYFHPERYPNAKCLSSLATLIFPSTANVAVDVIIYILPIWPLWNLHASRKRRIALMSMFTFGGGAVLVSGLRFLVLFEFSADPDFAYVLGKIVIVTMIEFCTALFTLNMPSFKAVWSKHVTGTFLDNGESMPPQHELSDVS</sequence>
<dbReference type="Pfam" id="PF20684">
    <property type="entry name" value="Fung_rhodopsin"/>
    <property type="match status" value="1"/>
</dbReference>
<feature type="non-terminal residue" evidence="8">
    <location>
        <position position="284"/>
    </location>
</feature>
<dbReference type="GO" id="GO:0016020">
    <property type="term" value="C:membrane"/>
    <property type="evidence" value="ECO:0007669"/>
    <property type="project" value="UniProtKB-SubCell"/>
</dbReference>
<keyword evidence="2 6" id="KW-0812">Transmembrane</keyword>
<dbReference type="OrthoDB" id="5329176at2759"/>
<comment type="similarity">
    <text evidence="5">Belongs to the SAT4 family.</text>
</comment>
<evidence type="ECO:0000313" key="8">
    <source>
        <dbReference type="EMBL" id="KAF2137048.1"/>
    </source>
</evidence>
<feature type="transmembrane region" description="Helical" evidence="6">
    <location>
        <begin position="116"/>
        <end position="137"/>
    </location>
</feature>
<name>A0A6A6B0G8_9PEZI</name>
<evidence type="ECO:0000256" key="6">
    <source>
        <dbReference type="SAM" id="Phobius"/>
    </source>
</evidence>
<dbReference type="PANTHER" id="PTHR33048">
    <property type="entry name" value="PTH11-LIKE INTEGRAL MEMBRANE PROTEIN (AFU_ORTHOLOGUE AFUA_5G11245)"/>
    <property type="match status" value="1"/>
</dbReference>
<keyword evidence="4 6" id="KW-0472">Membrane</keyword>
<feature type="transmembrane region" description="Helical" evidence="6">
    <location>
        <begin position="196"/>
        <end position="216"/>
    </location>
</feature>
<keyword evidence="3 6" id="KW-1133">Transmembrane helix</keyword>
<evidence type="ECO:0000256" key="4">
    <source>
        <dbReference type="ARBA" id="ARBA00023136"/>
    </source>
</evidence>
<organism evidence="8 9">
    <name type="scientific">Aplosporella prunicola CBS 121167</name>
    <dbReference type="NCBI Taxonomy" id="1176127"/>
    <lineage>
        <taxon>Eukaryota</taxon>
        <taxon>Fungi</taxon>
        <taxon>Dikarya</taxon>
        <taxon>Ascomycota</taxon>
        <taxon>Pezizomycotina</taxon>
        <taxon>Dothideomycetes</taxon>
        <taxon>Dothideomycetes incertae sedis</taxon>
        <taxon>Botryosphaeriales</taxon>
        <taxon>Aplosporellaceae</taxon>
        <taxon>Aplosporella</taxon>
    </lineage>
</organism>
<feature type="transmembrane region" description="Helical" evidence="6">
    <location>
        <begin position="76"/>
        <end position="104"/>
    </location>
</feature>
<feature type="transmembrane region" description="Helical" evidence="6">
    <location>
        <begin position="35"/>
        <end position="56"/>
    </location>
</feature>
<protein>
    <recommendedName>
        <fullName evidence="7">Rhodopsin domain-containing protein</fullName>
    </recommendedName>
</protein>
<evidence type="ECO:0000259" key="7">
    <source>
        <dbReference type="Pfam" id="PF20684"/>
    </source>
</evidence>
<feature type="transmembrane region" description="Helical" evidence="6">
    <location>
        <begin position="228"/>
        <end position="250"/>
    </location>
</feature>
<evidence type="ECO:0000256" key="2">
    <source>
        <dbReference type="ARBA" id="ARBA00022692"/>
    </source>
</evidence>
<dbReference type="InterPro" id="IPR049326">
    <property type="entry name" value="Rhodopsin_dom_fungi"/>
</dbReference>
<dbReference type="RefSeq" id="XP_033392766.1">
    <property type="nucleotide sequence ID" value="XM_033536263.1"/>
</dbReference>